<dbReference type="AlphaFoldDB" id="A0A650D7E5"/>
<protein>
    <submittedName>
        <fullName evidence="1">Uncharacterized protein</fullName>
    </submittedName>
</protein>
<accession>A0A650D7E5</accession>
<reference evidence="1" key="1">
    <citation type="submission" date="2019-08" db="EMBL/GenBank/DDBJ databases">
        <title>Genomic analyses of Pseudomonas syringae pv. actinidiae isolated in Korea suggest the transfer of the bacterial pathogen via kiwifruit pollen.</title>
        <authorList>
            <person name="Kim G.H."/>
            <person name="Lee Y.S."/>
            <person name="Yung J.S."/>
            <person name="Koh Y.J."/>
            <person name="Poulter R.T.M."/>
            <person name="Butler M.I."/>
        </authorList>
    </citation>
    <scope>NUCLEOTIDE SEQUENCE</scope>
    <source>
        <strain evidence="1">KKB1531</strain>
    </source>
</reference>
<name>A0A650D7E5_PSESF</name>
<proteinExistence type="predicted"/>
<evidence type="ECO:0000313" key="1">
    <source>
        <dbReference type="EMBL" id="QGR26359.1"/>
    </source>
</evidence>
<organism evidence="1">
    <name type="scientific">Pseudomonas syringae pv. actinidiae</name>
    <dbReference type="NCBI Taxonomy" id="103796"/>
    <lineage>
        <taxon>Bacteria</taxon>
        <taxon>Pseudomonadati</taxon>
        <taxon>Pseudomonadota</taxon>
        <taxon>Gammaproteobacteria</taxon>
        <taxon>Pseudomonadales</taxon>
        <taxon>Pseudomonadaceae</taxon>
        <taxon>Pseudomonas</taxon>
        <taxon>Pseudomonas syringae</taxon>
    </lineage>
</organism>
<sequence length="45" mass="5396">MKDLTQDVRQVRKSDHQNQYQTVFGLRWVSEREILLLGIREHSQG</sequence>
<dbReference type="EMBL" id="MN346705">
    <property type="protein sequence ID" value="QGR26359.1"/>
    <property type="molecule type" value="Genomic_DNA"/>
</dbReference>